<evidence type="ECO:0000259" key="2">
    <source>
        <dbReference type="PROSITE" id="PS50093"/>
    </source>
</evidence>
<dbReference type="InterPro" id="IPR026341">
    <property type="entry name" value="T9SS_type_B"/>
</dbReference>
<evidence type="ECO:0000313" key="3">
    <source>
        <dbReference type="EMBL" id="MVT08228.1"/>
    </source>
</evidence>
<dbReference type="SMART" id="SM00089">
    <property type="entry name" value="PKD"/>
    <property type="match status" value="2"/>
</dbReference>
<accession>A0A7K1U1L2</accession>
<sequence>MQLKQFILYPILLLVFAATATAQDCTEIGQNPSTAFPVCGTKTFSQESVPICGHRGIPGPACTNAGDGTHEDTNPYWYKFTCYKGGTLGFKITPKVLSDDYDWQIFDITGKNPDAVYTDRSLYVCMNWSGEGGVTGASSAGTKRDVCGGYGQPLFSSMPTLIEGHEYLLLVSHFTPYSQSGYDLVFTGGTADITSPGIPSIVHARYNCQSYTIGVKLSKKVLCKTLATDGSDFAFASGGAGISGISGIGCANAFDFDSLLIQLNGPLGPGDYSVVTKTGTDGNTVLDVCGNPLAVGEKVDFHIDPPPVVQLGNMAVVGCAPDKIKIGLSTPIRCASIAADGSDFTITGSPAAIITGATGQCNSNNLADTVVIQFAQPLYRQGDYTITLKTGSDGNTVQGECGQGASIGQTVVFHTADTVSADFSYNLSKNCKVSTVNFSHDGANGVNSWRWTLDSAGVDVQTVQNFTKVYGDFGEKYVRLAVSNGVCSDSVLVFINLEKTLGAVFSVDPGPYCPMDIVTAKNESFGSITSYAWDYGNGNTSTAPDPVPQQYHPVNKEQDYRIRLIVVDNLNCQDTADHYIKAVTSCYIDVPNAFSPNNDGVNDYLYPLSAYKAIDLHFTVYNRLGELVFETTDWTHKWDGTVKGKPADVGTYVWMLKYTVKDTGKKVFRKGTATLLR</sequence>
<keyword evidence="4" id="KW-1185">Reference proteome</keyword>
<dbReference type="Gene3D" id="2.60.40.10">
    <property type="entry name" value="Immunoglobulins"/>
    <property type="match status" value="2"/>
</dbReference>
<feature type="domain" description="PKD" evidence="2">
    <location>
        <begin position="518"/>
        <end position="571"/>
    </location>
</feature>
<dbReference type="InterPro" id="IPR022409">
    <property type="entry name" value="PKD/Chitinase_dom"/>
</dbReference>
<evidence type="ECO:0000313" key="4">
    <source>
        <dbReference type="Proteomes" id="UP000461730"/>
    </source>
</evidence>
<feature type="chain" id="PRO_5029699341" evidence="1">
    <location>
        <begin position="23"/>
        <end position="677"/>
    </location>
</feature>
<dbReference type="NCBIfam" id="TIGR04131">
    <property type="entry name" value="Bac_Flav_CTERM"/>
    <property type="match status" value="1"/>
</dbReference>
<name>A0A7K1U1L2_9BACT</name>
<dbReference type="SUPFAM" id="SSF49299">
    <property type="entry name" value="PKD domain"/>
    <property type="match status" value="2"/>
</dbReference>
<evidence type="ECO:0000256" key="1">
    <source>
        <dbReference type="SAM" id="SignalP"/>
    </source>
</evidence>
<protein>
    <submittedName>
        <fullName evidence="3">T9SS type B sorting domain-containing protein</fullName>
    </submittedName>
</protein>
<dbReference type="Pfam" id="PF13585">
    <property type="entry name" value="CHU_C"/>
    <property type="match status" value="1"/>
</dbReference>
<dbReference type="RefSeq" id="WP_157305651.1">
    <property type="nucleotide sequence ID" value="NZ_WRXN01000003.1"/>
</dbReference>
<dbReference type="PROSITE" id="PS50093">
    <property type="entry name" value="PKD"/>
    <property type="match status" value="1"/>
</dbReference>
<dbReference type="InterPro" id="IPR000601">
    <property type="entry name" value="PKD_dom"/>
</dbReference>
<feature type="signal peptide" evidence="1">
    <location>
        <begin position="1"/>
        <end position="22"/>
    </location>
</feature>
<dbReference type="CDD" id="cd00146">
    <property type="entry name" value="PKD"/>
    <property type="match status" value="1"/>
</dbReference>
<organism evidence="3 4">
    <name type="scientific">Chitinophaga tropicalis</name>
    <dbReference type="NCBI Taxonomy" id="2683588"/>
    <lineage>
        <taxon>Bacteria</taxon>
        <taxon>Pseudomonadati</taxon>
        <taxon>Bacteroidota</taxon>
        <taxon>Chitinophagia</taxon>
        <taxon>Chitinophagales</taxon>
        <taxon>Chitinophagaceae</taxon>
        <taxon>Chitinophaga</taxon>
    </lineage>
</organism>
<comment type="caution">
    <text evidence="3">The sequence shown here is derived from an EMBL/GenBank/DDBJ whole genome shotgun (WGS) entry which is preliminary data.</text>
</comment>
<dbReference type="EMBL" id="WRXN01000003">
    <property type="protein sequence ID" value="MVT08228.1"/>
    <property type="molecule type" value="Genomic_DNA"/>
</dbReference>
<dbReference type="InterPro" id="IPR013783">
    <property type="entry name" value="Ig-like_fold"/>
</dbReference>
<dbReference type="AlphaFoldDB" id="A0A7K1U1L2"/>
<dbReference type="Proteomes" id="UP000461730">
    <property type="component" value="Unassembled WGS sequence"/>
</dbReference>
<gene>
    <name evidence="3" type="ORF">GO493_08150</name>
</gene>
<dbReference type="InterPro" id="IPR035986">
    <property type="entry name" value="PKD_dom_sf"/>
</dbReference>
<proteinExistence type="predicted"/>
<keyword evidence="1" id="KW-0732">Signal</keyword>
<reference evidence="3 4" key="1">
    <citation type="submission" date="2019-12" db="EMBL/GenBank/DDBJ databases">
        <title>Chitinophaga sp. strain ysch24 (GDMCC 1.1355), whole genome shotgun sequence.</title>
        <authorList>
            <person name="Zhang X."/>
        </authorList>
    </citation>
    <scope>NUCLEOTIDE SEQUENCE [LARGE SCALE GENOMIC DNA]</scope>
    <source>
        <strain evidence="4">ysch24</strain>
    </source>
</reference>